<keyword evidence="7" id="KW-1185">Reference proteome</keyword>
<comment type="similarity">
    <text evidence="1">Belongs to the type-I restriction system S methylase family.</text>
</comment>
<evidence type="ECO:0000256" key="1">
    <source>
        <dbReference type="ARBA" id="ARBA00010923"/>
    </source>
</evidence>
<dbReference type="PANTHER" id="PTHR43140:SF1">
    <property type="entry name" value="TYPE I RESTRICTION ENZYME ECOKI SPECIFICITY SUBUNIT"/>
    <property type="match status" value="1"/>
</dbReference>
<dbReference type="InterPro" id="IPR051212">
    <property type="entry name" value="Type-I_RE_S_subunit"/>
</dbReference>
<keyword evidence="4" id="KW-0175">Coiled coil</keyword>
<proteinExistence type="inferred from homology"/>
<evidence type="ECO:0000256" key="2">
    <source>
        <dbReference type="ARBA" id="ARBA00022747"/>
    </source>
</evidence>
<keyword evidence="3" id="KW-0238">DNA-binding</keyword>
<dbReference type="Pfam" id="PF01420">
    <property type="entry name" value="Methylase_S"/>
    <property type="match status" value="2"/>
</dbReference>
<evidence type="ECO:0000256" key="4">
    <source>
        <dbReference type="SAM" id="Coils"/>
    </source>
</evidence>
<evidence type="ECO:0000256" key="3">
    <source>
        <dbReference type="ARBA" id="ARBA00023125"/>
    </source>
</evidence>
<name>A0ABT6IVS7_9GAMM</name>
<sequence>MSKDISKPEQLITEHIDIWTSAILAKSTSGRGSSKKYELYGITKLRELILELAVYGKLIPQDPTDEPAAVLLERIAVEKSQLVKDKKIKKQKALPSLEEAGVEQNTLPQGWTWAFMPQVIAHDDYAIKRGPFGSALKKAYFVNSGYKVYEQQHAINDDFSRGEYYIDETKFNELKAFEVKPYDLIISCSGTVGKVAIAPPNMERGVINQALLKIALNNNALINEYFKILFPAFFMRTDTLSDLKGTAQKNMVSVDTLRKEPFPYPPLAEQRRIVAKVDELMLLCDQLEQQTEASIDAHATLVEVLLSTLTDSADADELAQNWARIAEHFDSLFTTEQSIDALKQTVLQLAVMGKLVSQSSDDEPASVLLEKIAEEKEQLIQEKKIKPRKALPPIEDEERLFDLPLGWEWCRLDDICDGITSGSTPPRSSFIDDTGIPYLKVYNIRNQKIDFEYQPQFIEEGYHSSSLKRSQLCPGDVIMNIVGPPLGKIAIIPDTYPEWNCNQAIVMFRPFISNLNKFIYTYLVSGMFLDKIALIGTAGQDNISVTKSRSILLPTPPLAEQHRIVAKVDELMAICDQLKEKLKQSQETQVQLTDALVDRALG</sequence>
<accession>A0ABT6IVS7</accession>
<dbReference type="CDD" id="cd17246">
    <property type="entry name" value="RMtype1_S_SonII-TRD2-CR2_like"/>
    <property type="match status" value="1"/>
</dbReference>
<keyword evidence="6" id="KW-0378">Hydrolase</keyword>
<dbReference type="Proteomes" id="UP001243298">
    <property type="component" value="Unassembled WGS sequence"/>
</dbReference>
<feature type="coiled-coil region" evidence="4">
    <location>
        <begin position="568"/>
        <end position="595"/>
    </location>
</feature>
<dbReference type="EMBL" id="PGFT01000001">
    <property type="protein sequence ID" value="MDH4905931.1"/>
    <property type="molecule type" value="Genomic_DNA"/>
</dbReference>
<keyword evidence="2" id="KW-0680">Restriction system</keyword>
<keyword evidence="6" id="KW-0255">Endonuclease</keyword>
<reference evidence="6 7" key="1">
    <citation type="submission" date="2017-11" db="EMBL/GenBank/DDBJ databases">
        <title>Whole genome sequencing of Psychrobacter pocilloporae S6-60T(=JCM 31058T=LMG 29157T).</title>
        <authorList>
            <person name="Das S.K."/>
        </authorList>
    </citation>
    <scope>NUCLEOTIDE SEQUENCE [LARGE SCALE GENOMIC DNA]</scope>
    <source>
        <strain evidence="6 7">S6-60</strain>
    </source>
</reference>
<evidence type="ECO:0000259" key="5">
    <source>
        <dbReference type="Pfam" id="PF01420"/>
    </source>
</evidence>
<dbReference type="SUPFAM" id="SSF116734">
    <property type="entry name" value="DNA methylase specificity domain"/>
    <property type="match status" value="2"/>
</dbReference>
<dbReference type="GO" id="GO:0004519">
    <property type="term" value="F:endonuclease activity"/>
    <property type="evidence" value="ECO:0007669"/>
    <property type="project" value="UniProtKB-KW"/>
</dbReference>
<dbReference type="Gene3D" id="3.90.220.20">
    <property type="entry name" value="DNA methylase specificity domains"/>
    <property type="match status" value="2"/>
</dbReference>
<dbReference type="InterPro" id="IPR000055">
    <property type="entry name" value="Restrct_endonuc_typeI_TRD"/>
</dbReference>
<comment type="caution">
    <text evidence="6">The sequence shown here is derived from an EMBL/GenBank/DDBJ whole genome shotgun (WGS) entry which is preliminary data.</text>
</comment>
<feature type="domain" description="Type I restriction modification DNA specificity" evidence="5">
    <location>
        <begin position="156"/>
        <end position="295"/>
    </location>
</feature>
<keyword evidence="6" id="KW-0540">Nuclease</keyword>
<organism evidence="6 7">
    <name type="scientific">Psychrobacter pocilloporae</name>
    <dbReference type="NCBI Taxonomy" id="1775882"/>
    <lineage>
        <taxon>Bacteria</taxon>
        <taxon>Pseudomonadati</taxon>
        <taxon>Pseudomonadota</taxon>
        <taxon>Gammaproteobacteria</taxon>
        <taxon>Moraxellales</taxon>
        <taxon>Moraxellaceae</taxon>
        <taxon>Psychrobacter</taxon>
    </lineage>
</organism>
<dbReference type="InterPro" id="IPR044946">
    <property type="entry name" value="Restrct_endonuc_typeI_TRD_sf"/>
</dbReference>
<evidence type="ECO:0000313" key="7">
    <source>
        <dbReference type="Proteomes" id="UP001243298"/>
    </source>
</evidence>
<dbReference type="PANTHER" id="PTHR43140">
    <property type="entry name" value="TYPE-1 RESTRICTION ENZYME ECOKI SPECIFICITY PROTEIN"/>
    <property type="match status" value="1"/>
</dbReference>
<feature type="domain" description="Type I restriction modification DNA specificity" evidence="5">
    <location>
        <begin position="404"/>
        <end position="584"/>
    </location>
</feature>
<protein>
    <submittedName>
        <fullName evidence="6">Restriction endonuclease subunit S</fullName>
    </submittedName>
</protein>
<evidence type="ECO:0000313" key="6">
    <source>
        <dbReference type="EMBL" id="MDH4905931.1"/>
    </source>
</evidence>
<gene>
    <name evidence="6" type="ORF">CUR83_12900</name>
</gene>